<gene>
    <name evidence="3" type="ORF">PG997_004605</name>
</gene>
<evidence type="ECO:0000313" key="3">
    <source>
        <dbReference type="EMBL" id="KAK8089644.1"/>
    </source>
</evidence>
<dbReference type="RefSeq" id="XP_066672538.1">
    <property type="nucleotide sequence ID" value="XM_066808920.1"/>
</dbReference>
<feature type="domain" description="NADP-dependent oxidoreductase" evidence="2">
    <location>
        <begin position="16"/>
        <end position="351"/>
    </location>
</feature>
<reference evidence="3 4" key="1">
    <citation type="submission" date="2023-01" db="EMBL/GenBank/DDBJ databases">
        <title>Analysis of 21 Apiospora genomes using comparative genomics revels a genus with tremendous synthesis potential of carbohydrate active enzymes and secondary metabolites.</title>
        <authorList>
            <person name="Sorensen T."/>
        </authorList>
    </citation>
    <scope>NUCLEOTIDE SEQUENCE [LARGE SCALE GENOMIC DNA]</scope>
    <source>
        <strain evidence="3 4">CBS 114990</strain>
    </source>
</reference>
<dbReference type="EMBL" id="JAQQWN010000004">
    <property type="protein sequence ID" value="KAK8089644.1"/>
    <property type="molecule type" value="Genomic_DNA"/>
</dbReference>
<dbReference type="SUPFAM" id="SSF51430">
    <property type="entry name" value="NAD(P)-linked oxidoreductase"/>
    <property type="match status" value="1"/>
</dbReference>
<comment type="caution">
    <text evidence="3">The sequence shown here is derived from an EMBL/GenBank/DDBJ whole genome shotgun (WGS) entry which is preliminary data.</text>
</comment>
<dbReference type="InterPro" id="IPR036812">
    <property type="entry name" value="NAD(P)_OxRdtase_dom_sf"/>
</dbReference>
<dbReference type="InterPro" id="IPR023210">
    <property type="entry name" value="NADP_OxRdtase_dom"/>
</dbReference>
<keyword evidence="1" id="KW-0560">Oxidoreductase</keyword>
<evidence type="ECO:0000256" key="1">
    <source>
        <dbReference type="ARBA" id="ARBA00023002"/>
    </source>
</evidence>
<dbReference type="PANTHER" id="PTHR43364:SF15">
    <property type="entry name" value="ARYL-ALCOHOL DEHYDROGENASE AAD16-RELATED"/>
    <property type="match status" value="1"/>
</dbReference>
<organism evidence="3 4">
    <name type="scientific">Apiospora hydei</name>
    <dbReference type="NCBI Taxonomy" id="1337664"/>
    <lineage>
        <taxon>Eukaryota</taxon>
        <taxon>Fungi</taxon>
        <taxon>Dikarya</taxon>
        <taxon>Ascomycota</taxon>
        <taxon>Pezizomycotina</taxon>
        <taxon>Sordariomycetes</taxon>
        <taxon>Xylariomycetidae</taxon>
        <taxon>Amphisphaeriales</taxon>
        <taxon>Apiosporaceae</taxon>
        <taxon>Apiospora</taxon>
    </lineage>
</organism>
<dbReference type="PANTHER" id="PTHR43364">
    <property type="entry name" value="NADH-SPECIFIC METHYLGLYOXAL REDUCTASE-RELATED"/>
    <property type="match status" value="1"/>
</dbReference>
<dbReference type="InterPro" id="IPR050523">
    <property type="entry name" value="AKR_Detox_Biosynth"/>
</dbReference>
<name>A0ABR1X2T5_9PEZI</name>
<dbReference type="Gene3D" id="3.20.20.100">
    <property type="entry name" value="NADP-dependent oxidoreductase domain"/>
    <property type="match status" value="1"/>
</dbReference>
<evidence type="ECO:0000259" key="2">
    <source>
        <dbReference type="Pfam" id="PF00248"/>
    </source>
</evidence>
<evidence type="ECO:0000313" key="4">
    <source>
        <dbReference type="Proteomes" id="UP001433268"/>
    </source>
</evidence>
<proteinExistence type="predicted"/>
<protein>
    <submittedName>
        <fullName evidence="3">Versiconal hemiacetal acetate reductase</fullName>
    </submittedName>
</protein>
<accession>A0ABR1X2T5</accession>
<dbReference type="CDD" id="cd19079">
    <property type="entry name" value="AKR_EcYajO-like"/>
    <property type="match status" value="1"/>
</dbReference>
<keyword evidence="4" id="KW-1185">Reference proteome</keyword>
<dbReference type="Proteomes" id="UP001433268">
    <property type="component" value="Unassembled WGS sequence"/>
</dbReference>
<dbReference type="GeneID" id="92041980"/>
<dbReference type="Pfam" id="PF00248">
    <property type="entry name" value="Aldo_ket_red"/>
    <property type="match status" value="1"/>
</dbReference>
<sequence length="365" mass="40932">MEYTRLGSSGLKVSKIILGCMTFGSSTWEGSPWVLDEEESLQVIKAAYDHGINTWICSVLYSDLCLHGRVVCAALQDTADTYSNGKSEVIVGKALKKFNIPRSKVVIMTKIFNPVMDDDSRPASVNDGPLVNQMGLSRKHIFEAVDRCLERLQTDYIDVLQLHRLDRETTPEEIMRALHEVVQSGKVRYLGASSMYAWEFARLQYTARLRGWTEFVSMQPFYNLLYREEEREMLPFCRATGVGVVPWSPLARGMLAKPRSSSAAAGAGSEGKGSVRSQSDVKTKKWFADANLEIVDAVEKVARDRGISMPLVATAWVLRQGCWPIVGLSSEKRIKETIEALQVQLTDEECRFLEAGYRARNIEGM</sequence>